<dbReference type="InterPro" id="IPR002559">
    <property type="entry name" value="Transposase_11"/>
</dbReference>
<dbReference type="GO" id="GO:0003677">
    <property type="term" value="F:DNA binding"/>
    <property type="evidence" value="ECO:0007669"/>
    <property type="project" value="InterPro"/>
</dbReference>
<dbReference type="InterPro" id="IPR012337">
    <property type="entry name" value="RNaseH-like_sf"/>
</dbReference>
<organism evidence="2 3">
    <name type="scientific">Nostoc flagelliforme CCNUN1</name>
    <dbReference type="NCBI Taxonomy" id="2038116"/>
    <lineage>
        <taxon>Bacteria</taxon>
        <taxon>Bacillati</taxon>
        <taxon>Cyanobacteriota</taxon>
        <taxon>Cyanophyceae</taxon>
        <taxon>Nostocales</taxon>
        <taxon>Nostocaceae</taxon>
        <taxon>Nostoc</taxon>
    </lineage>
</organism>
<evidence type="ECO:0000313" key="2">
    <source>
        <dbReference type="EMBL" id="AUB35063.1"/>
    </source>
</evidence>
<protein>
    <submittedName>
        <fullName evidence="2">IS4 transposase</fullName>
    </submittedName>
</protein>
<reference evidence="2 3" key="1">
    <citation type="submission" date="2017-11" db="EMBL/GenBank/DDBJ databases">
        <title>Complete genome of a free-living desiccation-tolerant cyanobacterium and its photosynthetic adaptation to extreme terrestrial habitat.</title>
        <authorList>
            <person name="Shang J."/>
        </authorList>
    </citation>
    <scope>NUCLEOTIDE SEQUENCE [LARGE SCALE GENOMIC DNA]</scope>
    <source>
        <strain evidence="2 3">CCNUN1</strain>
    </source>
</reference>
<dbReference type="Proteomes" id="UP000232003">
    <property type="component" value="Chromosome"/>
</dbReference>
<accession>A0A2K8SIG0</accession>
<feature type="domain" description="Transposase IS4-like" evidence="1">
    <location>
        <begin position="146"/>
        <end position="295"/>
    </location>
</feature>
<dbReference type="RefSeq" id="WP_100902845.1">
    <property type="nucleotide sequence ID" value="NZ_CAWNNC010000001.1"/>
</dbReference>
<dbReference type="SUPFAM" id="SSF53098">
    <property type="entry name" value="Ribonuclease H-like"/>
    <property type="match status" value="1"/>
</dbReference>
<gene>
    <name evidence="2" type="ORF">COO91_00917</name>
</gene>
<evidence type="ECO:0000313" key="3">
    <source>
        <dbReference type="Proteomes" id="UP000232003"/>
    </source>
</evidence>
<dbReference type="OrthoDB" id="468082at2"/>
<dbReference type="PANTHER" id="PTHR37319">
    <property type="entry name" value="TRANSPOSASE"/>
    <property type="match status" value="1"/>
</dbReference>
<dbReference type="GO" id="GO:0004803">
    <property type="term" value="F:transposase activity"/>
    <property type="evidence" value="ECO:0007669"/>
    <property type="project" value="InterPro"/>
</dbReference>
<dbReference type="GO" id="GO:0006313">
    <property type="term" value="P:DNA transposition"/>
    <property type="evidence" value="ECO:0007669"/>
    <property type="project" value="InterPro"/>
</dbReference>
<proteinExistence type="predicted"/>
<name>A0A2K8SIG0_9NOSO</name>
<dbReference type="NCBIfam" id="NF033591">
    <property type="entry name" value="transpos_IS4_2"/>
    <property type="match status" value="1"/>
</dbReference>
<dbReference type="InterPro" id="IPR047768">
    <property type="entry name" value="Tn5p-like"/>
</dbReference>
<dbReference type="EMBL" id="CP024785">
    <property type="protein sequence ID" value="AUB35063.1"/>
    <property type="molecule type" value="Genomic_DNA"/>
</dbReference>
<sequence>MLPEFYETNLKRELGRAEYLLLKILINLLQSIKTVSLEALATALPIPILFESRRKKIQRFLSLNYINVEEIWFPIVKSWLEIYFPLTEVVYVVIDRTNWGCINLLMISVVWDKRSIPIYFELLNKLGSSNFDEQKVVFNKALPLFKNYKTVVLGDREFCSLKLANWLTEQKVYFCLRIKKDAFIEIEPEIWLQLKDSGLSPGVSFFFQGVKYTKSTGFISFNLAGKWKRKRFGVAPEEGWFILTNFDTLESSIKAYKKRFDIEEMFRDFKSGGYNLEDTNVSGQRLISLILLISLAYTAATISGQKVKRMGVQKYVGRIKELGRTVRRHSSFYIGLYGSNWVDFMENSYELVADLMTLAPNKRKYYQQGKRAMRLILSAS</sequence>
<keyword evidence="3" id="KW-1185">Reference proteome</keyword>
<dbReference type="PANTHER" id="PTHR37319:SF1">
    <property type="entry name" value="TRANSPOSASE TN5 DIMERISATION DOMAIN-CONTAINING PROTEIN"/>
    <property type="match status" value="1"/>
</dbReference>
<dbReference type="AlphaFoldDB" id="A0A2K8SIG0"/>
<dbReference type="InterPro" id="IPR047658">
    <property type="entry name" value="IS4-like_transpos"/>
</dbReference>
<evidence type="ECO:0000259" key="1">
    <source>
        <dbReference type="Pfam" id="PF01609"/>
    </source>
</evidence>
<dbReference type="KEGG" id="nfl:COO91_00917"/>
<dbReference type="Pfam" id="PF01609">
    <property type="entry name" value="DDE_Tnp_1"/>
    <property type="match status" value="1"/>
</dbReference>